<feature type="compositionally biased region" description="Low complexity" evidence="1">
    <location>
        <begin position="51"/>
        <end position="63"/>
    </location>
</feature>
<protein>
    <submittedName>
        <fullName evidence="2">Uncharacterized protein</fullName>
    </submittedName>
</protein>
<organism evidence="2 3">
    <name type="scientific">Actinomadura meridiana</name>
    <dbReference type="NCBI Taxonomy" id="559626"/>
    <lineage>
        <taxon>Bacteria</taxon>
        <taxon>Bacillati</taxon>
        <taxon>Actinomycetota</taxon>
        <taxon>Actinomycetes</taxon>
        <taxon>Streptosporangiales</taxon>
        <taxon>Thermomonosporaceae</taxon>
        <taxon>Actinomadura</taxon>
    </lineage>
</organism>
<sequence length="80" mass="8030">MARARARWAGATRAEATAPAFGVKAAAPAAATTRVAINVVKFGASAEPRLATASMTSAPTSSARRGTRASTVARTGESRA</sequence>
<gene>
    <name evidence="2" type="ORF">GCM10022254_11510</name>
</gene>
<accession>A0ABP8BU89</accession>
<dbReference type="Proteomes" id="UP001501710">
    <property type="component" value="Unassembled WGS sequence"/>
</dbReference>
<feature type="region of interest" description="Disordered" evidence="1">
    <location>
        <begin position="48"/>
        <end position="80"/>
    </location>
</feature>
<name>A0ABP8BU89_9ACTN</name>
<evidence type="ECO:0000256" key="1">
    <source>
        <dbReference type="SAM" id="MobiDB-lite"/>
    </source>
</evidence>
<keyword evidence="3" id="KW-1185">Reference proteome</keyword>
<evidence type="ECO:0000313" key="3">
    <source>
        <dbReference type="Proteomes" id="UP001501710"/>
    </source>
</evidence>
<proteinExistence type="predicted"/>
<dbReference type="EMBL" id="BAABAS010000004">
    <property type="protein sequence ID" value="GAA4226447.1"/>
    <property type="molecule type" value="Genomic_DNA"/>
</dbReference>
<comment type="caution">
    <text evidence="2">The sequence shown here is derived from an EMBL/GenBank/DDBJ whole genome shotgun (WGS) entry which is preliminary data.</text>
</comment>
<evidence type="ECO:0000313" key="2">
    <source>
        <dbReference type="EMBL" id="GAA4226447.1"/>
    </source>
</evidence>
<reference evidence="3" key="1">
    <citation type="journal article" date="2019" name="Int. J. Syst. Evol. Microbiol.">
        <title>The Global Catalogue of Microorganisms (GCM) 10K type strain sequencing project: providing services to taxonomists for standard genome sequencing and annotation.</title>
        <authorList>
            <consortium name="The Broad Institute Genomics Platform"/>
            <consortium name="The Broad Institute Genome Sequencing Center for Infectious Disease"/>
            <person name="Wu L."/>
            <person name="Ma J."/>
        </authorList>
    </citation>
    <scope>NUCLEOTIDE SEQUENCE [LARGE SCALE GENOMIC DNA]</scope>
    <source>
        <strain evidence="3">JCM 17440</strain>
    </source>
</reference>